<dbReference type="AlphaFoldDB" id="W6TIA5"/>
<sequence>MILYLEKNNIIKNYNQNEKITTPLILENNIYIYTQKKF</sequence>
<dbReference type="PATRIC" id="fig|1432657.3.peg.763"/>
<accession>W6TIA5</accession>
<name>W6TIA5_9SPIR</name>
<comment type="caution">
    <text evidence="1">The sequence shown here is derived from an EMBL/GenBank/DDBJ whole genome shotgun (WGS) entry which is preliminary data.</text>
</comment>
<dbReference type="EC" id="3.1.11.5" evidence="1"/>
<evidence type="ECO:0000313" key="2">
    <source>
        <dbReference type="Proteomes" id="UP000019148"/>
    </source>
</evidence>
<dbReference type="Proteomes" id="UP000019148">
    <property type="component" value="Unassembled WGS sequence"/>
</dbReference>
<proteinExistence type="predicted"/>
<gene>
    <name evidence="1" type="ORF">BDCR2A_00775</name>
</gene>
<reference evidence="1 2" key="1">
    <citation type="submission" date="2013-12" db="EMBL/GenBank/DDBJ databases">
        <title>Comparative genomics of relapsing fever spirochetes.</title>
        <authorList>
            <person name="Schwan T.G."/>
            <person name="Raffel S.J."/>
            <person name="Porcella S.F."/>
        </authorList>
    </citation>
    <scope>NUCLEOTIDE SEQUENCE [LARGE SCALE GENOMIC DNA]</scope>
    <source>
        <strain evidence="1 2">CR2A</strain>
    </source>
</reference>
<evidence type="ECO:0000313" key="1">
    <source>
        <dbReference type="EMBL" id="ETZ18802.1"/>
    </source>
</evidence>
<dbReference type="EMBL" id="AZIT01000001">
    <property type="protein sequence ID" value="ETZ18802.1"/>
    <property type="molecule type" value="Genomic_DNA"/>
</dbReference>
<keyword evidence="1" id="KW-0378">Hydrolase</keyword>
<dbReference type="GO" id="GO:0008854">
    <property type="term" value="F:exodeoxyribonuclease V activity"/>
    <property type="evidence" value="ECO:0007669"/>
    <property type="project" value="UniProtKB-EC"/>
</dbReference>
<protein>
    <submittedName>
        <fullName evidence="1">Exodeoxyribonuclease V alpha chain</fullName>
        <ecNumber evidence="1">3.1.11.5</ecNumber>
    </submittedName>
</protein>
<organism evidence="1 2">
    <name type="scientific">Borrelia duttonii CR2A</name>
    <dbReference type="NCBI Taxonomy" id="1432657"/>
    <lineage>
        <taxon>Bacteria</taxon>
        <taxon>Pseudomonadati</taxon>
        <taxon>Spirochaetota</taxon>
        <taxon>Spirochaetia</taxon>
        <taxon>Spirochaetales</taxon>
        <taxon>Borreliaceae</taxon>
        <taxon>Borrelia</taxon>
    </lineage>
</organism>